<feature type="compositionally biased region" description="Polar residues" evidence="5">
    <location>
        <begin position="126"/>
        <end position="139"/>
    </location>
</feature>
<dbReference type="Proteomes" id="UP000053029">
    <property type="component" value="Unassembled WGS sequence"/>
</dbReference>
<evidence type="ECO:0000256" key="5">
    <source>
        <dbReference type="SAM" id="MobiDB-lite"/>
    </source>
</evidence>
<dbReference type="InterPro" id="IPR037588">
    <property type="entry name" value="MLST8"/>
</dbReference>
<dbReference type="SMART" id="SM00320">
    <property type="entry name" value="WD40"/>
    <property type="match status" value="6"/>
</dbReference>
<comment type="similarity">
    <text evidence="1">Belongs to the WD repeat LST8 family.</text>
</comment>
<dbReference type="GO" id="GO:0031932">
    <property type="term" value="C:TORC2 complex"/>
    <property type="evidence" value="ECO:0007669"/>
    <property type="project" value="InterPro"/>
</dbReference>
<dbReference type="InterPro" id="IPR001680">
    <property type="entry name" value="WD40_rpt"/>
</dbReference>
<keyword evidence="3" id="KW-0677">Repeat</keyword>
<dbReference type="HOGENOM" id="CLU_323894_0_0_1"/>
<dbReference type="InterPro" id="IPR015943">
    <property type="entry name" value="WD40/YVTN_repeat-like_dom_sf"/>
</dbReference>
<dbReference type="STRING" id="1442368.A0A0D2GEZ1"/>
<feature type="compositionally biased region" description="Polar residues" evidence="5">
    <location>
        <begin position="383"/>
        <end position="398"/>
    </location>
</feature>
<keyword evidence="7" id="KW-1185">Reference proteome</keyword>
<dbReference type="GO" id="GO:0032956">
    <property type="term" value="P:regulation of actin cytoskeleton organization"/>
    <property type="evidence" value="ECO:0007669"/>
    <property type="project" value="TreeGrafter"/>
</dbReference>
<evidence type="ECO:0000256" key="1">
    <source>
        <dbReference type="ARBA" id="ARBA00009890"/>
    </source>
</evidence>
<dbReference type="GO" id="GO:0031929">
    <property type="term" value="P:TOR signaling"/>
    <property type="evidence" value="ECO:0007669"/>
    <property type="project" value="InterPro"/>
</dbReference>
<sequence length="861" mass="96299">MAENMPTPASPHARRDPQPDVLTNDNLDIGHDEGPGAIDSPPVRRLLRSIEQHDKEFNENLAVLTKFVKMLAFEHAKSIQNLKKDCMKCAGGNYTHHQPRLPTTASKPTVDALPSVAPRQAEEATETSVANGTSEQLDSGTEPRHVETSTLGSTPQTGARRGTSEPLSKDNRTEVIQSPDPEEPPGQEDETSSVDEADNYRAPFYFSDDDNHDQDIVHEESPVPDETAWRTTPPIDDGNQDQDVVHEESPVPDETAWRNVRKAQPTVPPKTPKAQNRREHSSLPKKSSQSLRDSSRRWTDEEESFMIETIYDLMQGEDLGPTKSHMWKRAAAILSTRGYDRTYQQMMAKWSYDTRHKCESRGLDWAAAVMAKVPHMTRKRRSSMNGNSNGKQTGTPTDQPRAKRIRAKSRKLRTSVSSSARSGSHMYLRFIWGHASSDIVQVDWSPDSKHFAAASNSIIEPSKKFQNNRRGNLIYGSVPSKMLRDLPEHRILGSAAAGEPKYIYQTVSAVRFTPTGNRLLSAGFDSKVRVWDVGDEASIHCKTEIQYSQRLEVMDVAGEQSTLFATGTEGGLRSIRVFFMNSEVDVRPQEIKMNRETGRKSFPFSPTCLRFGHAGSRDWLLAGFGNDINGHFGGGCIAMWKFREGSCEHLHFPQGDTYVFDCAWNPTGDLFAVGSTSNALTRREPGEHSVVKLYSPNQPDSISRYSCRAKDINDVTIDYGLVTASCTNGSTYVWDQRQPQKPLHRLAHGQPVIRIPPGKDREVEDVGVRYIEWSHTRGQLYTGSSDGILKYWDTRRSPADVFVEDLVDTGSEILCGRLSPDHSSLLLGSEEGGLYLLSKSNGPFQPEDLQYRVAELWDNDN</sequence>
<evidence type="ECO:0000313" key="7">
    <source>
        <dbReference type="Proteomes" id="UP000053029"/>
    </source>
</evidence>
<keyword evidence="2 4" id="KW-0853">WD repeat</keyword>
<dbReference type="VEuPathDB" id="FungiDB:Z517_05980"/>
<protein>
    <recommendedName>
        <fullName evidence="8">Myb-like domain-containing protein</fullName>
    </recommendedName>
</protein>
<dbReference type="AlphaFoldDB" id="A0A0D2GEZ1"/>
<dbReference type="RefSeq" id="XP_013283176.1">
    <property type="nucleotide sequence ID" value="XM_013427722.1"/>
</dbReference>
<dbReference type="InterPro" id="IPR036322">
    <property type="entry name" value="WD40_repeat_dom_sf"/>
</dbReference>
<dbReference type="Pfam" id="PF00400">
    <property type="entry name" value="WD40"/>
    <property type="match status" value="3"/>
</dbReference>
<evidence type="ECO:0000256" key="3">
    <source>
        <dbReference type="ARBA" id="ARBA00022737"/>
    </source>
</evidence>
<feature type="compositionally biased region" description="Polar residues" evidence="5">
    <location>
        <begin position="148"/>
        <end position="157"/>
    </location>
</feature>
<dbReference type="PROSITE" id="PS50294">
    <property type="entry name" value="WD_REPEATS_REGION"/>
    <property type="match status" value="1"/>
</dbReference>
<feature type="repeat" description="WD" evidence="4">
    <location>
        <begin position="768"/>
        <end position="795"/>
    </location>
</feature>
<evidence type="ECO:0000313" key="6">
    <source>
        <dbReference type="EMBL" id="KIW79368.1"/>
    </source>
</evidence>
<proteinExistence type="inferred from homology"/>
<evidence type="ECO:0000256" key="2">
    <source>
        <dbReference type="ARBA" id="ARBA00022574"/>
    </source>
</evidence>
<dbReference type="EMBL" id="KN846972">
    <property type="protein sequence ID" value="KIW79368.1"/>
    <property type="molecule type" value="Genomic_DNA"/>
</dbReference>
<dbReference type="GeneID" id="25305470"/>
<evidence type="ECO:0000256" key="4">
    <source>
        <dbReference type="PROSITE-ProRule" id="PRU00221"/>
    </source>
</evidence>
<gene>
    <name evidence="6" type="ORF">Z517_05980</name>
</gene>
<dbReference type="PROSITE" id="PS00678">
    <property type="entry name" value="WD_REPEATS_1"/>
    <property type="match status" value="1"/>
</dbReference>
<name>A0A0D2GEZ1_9EURO</name>
<accession>A0A0D2GEZ1</accession>
<reference evidence="6 7" key="1">
    <citation type="submission" date="2015-01" db="EMBL/GenBank/DDBJ databases">
        <title>The Genome Sequence of Fonsecaea pedrosoi CBS 271.37.</title>
        <authorList>
            <consortium name="The Broad Institute Genomics Platform"/>
            <person name="Cuomo C."/>
            <person name="de Hoog S."/>
            <person name="Gorbushina A."/>
            <person name="Stielow B."/>
            <person name="Teixiera M."/>
            <person name="Abouelleil A."/>
            <person name="Chapman S.B."/>
            <person name="Priest M."/>
            <person name="Young S.K."/>
            <person name="Wortman J."/>
            <person name="Nusbaum C."/>
            <person name="Birren B."/>
        </authorList>
    </citation>
    <scope>NUCLEOTIDE SEQUENCE [LARGE SCALE GENOMIC DNA]</scope>
    <source>
        <strain evidence="6 7">CBS 271.37</strain>
    </source>
</reference>
<dbReference type="PANTHER" id="PTHR19842:SF2">
    <property type="entry name" value="WD REPEAT PROTEIN (AFU_ORTHOLOGUE AFUA_5G04300)"/>
    <property type="match status" value="1"/>
</dbReference>
<feature type="region of interest" description="Disordered" evidence="5">
    <location>
        <begin position="375"/>
        <end position="418"/>
    </location>
</feature>
<dbReference type="PANTHER" id="PTHR19842">
    <property type="entry name" value="G BETA-LIKE PROTEIN GBL"/>
    <property type="match status" value="1"/>
</dbReference>
<feature type="repeat" description="WD" evidence="4">
    <location>
        <begin position="507"/>
        <end position="541"/>
    </location>
</feature>
<feature type="compositionally biased region" description="Acidic residues" evidence="5">
    <location>
        <begin position="180"/>
        <end position="197"/>
    </location>
</feature>
<dbReference type="InterPro" id="IPR019775">
    <property type="entry name" value="WD40_repeat_CS"/>
</dbReference>
<feature type="region of interest" description="Disordered" evidence="5">
    <location>
        <begin position="1"/>
        <end position="41"/>
    </location>
</feature>
<evidence type="ECO:0008006" key="8">
    <source>
        <dbReference type="Google" id="ProtNLM"/>
    </source>
</evidence>
<dbReference type="GO" id="GO:0031931">
    <property type="term" value="C:TORC1 complex"/>
    <property type="evidence" value="ECO:0007669"/>
    <property type="project" value="InterPro"/>
</dbReference>
<organism evidence="6 7">
    <name type="scientific">Fonsecaea pedrosoi CBS 271.37</name>
    <dbReference type="NCBI Taxonomy" id="1442368"/>
    <lineage>
        <taxon>Eukaryota</taxon>
        <taxon>Fungi</taxon>
        <taxon>Dikarya</taxon>
        <taxon>Ascomycota</taxon>
        <taxon>Pezizomycotina</taxon>
        <taxon>Eurotiomycetes</taxon>
        <taxon>Chaetothyriomycetidae</taxon>
        <taxon>Chaetothyriales</taxon>
        <taxon>Herpotrichiellaceae</taxon>
        <taxon>Fonsecaea</taxon>
    </lineage>
</organism>
<dbReference type="SUPFAM" id="SSF50978">
    <property type="entry name" value="WD40 repeat-like"/>
    <property type="match status" value="1"/>
</dbReference>
<dbReference type="Gene3D" id="2.130.10.10">
    <property type="entry name" value="YVTN repeat-like/Quinoprotein amine dehydrogenase"/>
    <property type="match status" value="1"/>
</dbReference>
<feature type="compositionally biased region" description="Basic residues" evidence="5">
    <location>
        <begin position="402"/>
        <end position="413"/>
    </location>
</feature>
<dbReference type="OrthoDB" id="10248252at2759"/>
<dbReference type="PROSITE" id="PS50082">
    <property type="entry name" value="WD_REPEATS_2"/>
    <property type="match status" value="2"/>
</dbReference>
<feature type="region of interest" description="Disordered" evidence="5">
    <location>
        <begin position="96"/>
        <end position="299"/>
    </location>
</feature>